<dbReference type="PANTHER" id="PTHR11161">
    <property type="entry name" value="O-ACYLTRANSFERASE"/>
    <property type="match status" value="1"/>
</dbReference>
<sequence>MNLRHLDGIRALTMMIILLTHSSIPLIRMPLKNVDDLESQFDQVWFPIAMAGNTYTVQIFFVIGGLLLAVNTLEQTKNCIQFAWYLGADFQLYLLGTVLMLLMRIPKLYKPILVCMIVSSFLVPMIVIYQHQLDATVMMILRYVLQEIRTLPYYVRFYIPFETNAGNYFFGMITGIIYHRLKDNPAAMWITKVLIHITVL</sequence>
<dbReference type="InterPro" id="IPR052728">
    <property type="entry name" value="O2_lipid_transport_reg"/>
</dbReference>
<keyword evidence="3" id="KW-1185">Reference proteome</keyword>
<feature type="transmembrane region" description="Helical" evidence="1">
    <location>
        <begin position="108"/>
        <end position="129"/>
    </location>
</feature>
<evidence type="ECO:0000313" key="2">
    <source>
        <dbReference type="EnsemblMetazoa" id="AEPI008245-PA"/>
    </source>
</evidence>
<name>A0A182PMS1_9DIPT</name>
<dbReference type="Proteomes" id="UP000075885">
    <property type="component" value="Unassembled WGS sequence"/>
</dbReference>
<organism evidence="2 3">
    <name type="scientific">Anopheles epiroticus</name>
    <dbReference type="NCBI Taxonomy" id="199890"/>
    <lineage>
        <taxon>Eukaryota</taxon>
        <taxon>Metazoa</taxon>
        <taxon>Ecdysozoa</taxon>
        <taxon>Arthropoda</taxon>
        <taxon>Hexapoda</taxon>
        <taxon>Insecta</taxon>
        <taxon>Pterygota</taxon>
        <taxon>Neoptera</taxon>
        <taxon>Endopterygota</taxon>
        <taxon>Diptera</taxon>
        <taxon>Nematocera</taxon>
        <taxon>Culicoidea</taxon>
        <taxon>Culicidae</taxon>
        <taxon>Anophelinae</taxon>
        <taxon>Anopheles</taxon>
    </lineage>
</organism>
<reference evidence="2" key="2">
    <citation type="submission" date="2020-05" db="UniProtKB">
        <authorList>
            <consortium name="EnsemblMetazoa"/>
        </authorList>
    </citation>
    <scope>IDENTIFICATION</scope>
    <source>
        <strain evidence="2">Epiroticus2</strain>
    </source>
</reference>
<feature type="transmembrane region" description="Helical" evidence="1">
    <location>
        <begin position="43"/>
        <end position="70"/>
    </location>
</feature>
<dbReference type="VEuPathDB" id="VectorBase:AEPI008245"/>
<keyword evidence="1" id="KW-0472">Membrane</keyword>
<dbReference type="PANTHER" id="PTHR11161:SF22">
    <property type="entry name" value="ACYLTRANSFERASE 3 DOMAIN-CONTAINING PROTEIN-RELATED"/>
    <property type="match status" value="1"/>
</dbReference>
<evidence type="ECO:0000256" key="1">
    <source>
        <dbReference type="SAM" id="Phobius"/>
    </source>
</evidence>
<feature type="transmembrane region" description="Helical" evidence="1">
    <location>
        <begin position="82"/>
        <end position="102"/>
    </location>
</feature>
<protein>
    <recommendedName>
        <fullName evidence="4">Acyltransferase 3 domain-containing protein</fullName>
    </recommendedName>
</protein>
<evidence type="ECO:0008006" key="4">
    <source>
        <dbReference type="Google" id="ProtNLM"/>
    </source>
</evidence>
<keyword evidence="1" id="KW-0812">Transmembrane</keyword>
<reference evidence="3" key="1">
    <citation type="submission" date="2013-03" db="EMBL/GenBank/DDBJ databases">
        <title>The Genome Sequence of Anopheles epiroticus epiroticus2.</title>
        <authorList>
            <consortium name="The Broad Institute Genomics Platform"/>
            <person name="Neafsey D.E."/>
            <person name="Howell P."/>
            <person name="Walker B."/>
            <person name="Young S.K."/>
            <person name="Zeng Q."/>
            <person name="Gargeya S."/>
            <person name="Fitzgerald M."/>
            <person name="Haas B."/>
            <person name="Abouelleil A."/>
            <person name="Allen A.W."/>
            <person name="Alvarado L."/>
            <person name="Arachchi H.M."/>
            <person name="Berlin A.M."/>
            <person name="Chapman S.B."/>
            <person name="Gainer-Dewar J."/>
            <person name="Goldberg J."/>
            <person name="Griggs A."/>
            <person name="Gujja S."/>
            <person name="Hansen M."/>
            <person name="Howarth C."/>
            <person name="Imamovic A."/>
            <person name="Ireland A."/>
            <person name="Larimer J."/>
            <person name="McCowan C."/>
            <person name="Murphy C."/>
            <person name="Pearson M."/>
            <person name="Poon T.W."/>
            <person name="Priest M."/>
            <person name="Roberts A."/>
            <person name="Saif S."/>
            <person name="Shea T."/>
            <person name="Sisk P."/>
            <person name="Sykes S."/>
            <person name="Wortman J."/>
            <person name="Nusbaum C."/>
            <person name="Birren B."/>
        </authorList>
    </citation>
    <scope>NUCLEOTIDE SEQUENCE [LARGE SCALE GENOMIC DNA]</scope>
    <source>
        <strain evidence="3">Epiroticus2</strain>
    </source>
</reference>
<dbReference type="EnsemblMetazoa" id="AEPI008245-RA">
    <property type="protein sequence ID" value="AEPI008245-PA"/>
    <property type="gene ID" value="AEPI008245"/>
</dbReference>
<accession>A0A182PMS1</accession>
<keyword evidence="1" id="KW-1133">Transmembrane helix</keyword>
<proteinExistence type="predicted"/>
<evidence type="ECO:0000313" key="3">
    <source>
        <dbReference type="Proteomes" id="UP000075885"/>
    </source>
</evidence>
<feature type="transmembrane region" description="Helical" evidence="1">
    <location>
        <begin position="12"/>
        <end position="31"/>
    </location>
</feature>
<dbReference type="AlphaFoldDB" id="A0A182PMS1"/>